<reference evidence="1 2" key="1">
    <citation type="submission" date="2021-10" db="EMBL/GenBank/DDBJ databases">
        <authorList>
            <person name="Lavering E.D."/>
            <person name="James R."/>
            <person name="Fairholm J.D."/>
            <person name="Ogilvie B.H."/>
            <person name="Thurgood T.L."/>
            <person name="Robison R.A."/>
            <person name="Grose J.H."/>
        </authorList>
    </citation>
    <scope>NUCLEOTIDE SEQUENCE [LARGE SCALE GENOMIC DNA]</scope>
</reference>
<organism evidence="1 2">
    <name type="scientific">Bacillus phage vB_BanS_MrDarsey</name>
    <dbReference type="NCBI Taxonomy" id="2894787"/>
    <lineage>
        <taxon>Viruses</taxon>
        <taxon>Duplodnaviria</taxon>
        <taxon>Heunggongvirae</taxon>
        <taxon>Uroviricota</taxon>
        <taxon>Caudoviricetes</taxon>
        <taxon>Joanripponvirinae</taxon>
        <taxon>Tsamsavirus</taxon>
        <taxon>Tsamsavirus mrdarsey</taxon>
    </lineage>
</organism>
<proteinExistence type="predicted"/>
<accession>A0AAE8YR00</accession>
<dbReference type="Proteomes" id="UP000827753">
    <property type="component" value="Segment"/>
</dbReference>
<protein>
    <submittedName>
        <fullName evidence="1">Uncharacterized protein</fullName>
    </submittedName>
</protein>
<name>A0AAE8YR00_9CAUD</name>
<gene>
    <name evidence="1" type="ORF">MRDARSEY_32</name>
</gene>
<sequence>MQRTTMKLDEQTVIDILELIEWGVTDYPEPHDDRYNRLIHLANRMEKAKCRMQGVEWNKNMKWK</sequence>
<evidence type="ECO:0000313" key="2">
    <source>
        <dbReference type="Proteomes" id="UP000827753"/>
    </source>
</evidence>
<keyword evidence="2" id="KW-1185">Reference proteome</keyword>
<dbReference type="EMBL" id="OK499987">
    <property type="protein sequence ID" value="UGO47864.1"/>
    <property type="molecule type" value="Genomic_DNA"/>
</dbReference>
<evidence type="ECO:0000313" key="1">
    <source>
        <dbReference type="EMBL" id="UGO47864.1"/>
    </source>
</evidence>